<dbReference type="GO" id="GO:0046872">
    <property type="term" value="F:metal ion binding"/>
    <property type="evidence" value="ECO:0007669"/>
    <property type="project" value="UniProtKB-KW"/>
</dbReference>
<dbReference type="SUPFAM" id="SSF52016">
    <property type="entry name" value="LeuD/IlvD-like"/>
    <property type="match status" value="1"/>
</dbReference>
<dbReference type="EMBL" id="CP036259">
    <property type="protein sequence ID" value="QDR79370.1"/>
    <property type="molecule type" value="Genomic_DNA"/>
</dbReference>
<dbReference type="InterPro" id="IPR037237">
    <property type="entry name" value="IlvD/EDD_N"/>
</dbReference>
<keyword evidence="5" id="KW-0411">Iron-sulfur</keyword>
<evidence type="ECO:0000256" key="7">
    <source>
        <dbReference type="ARBA" id="ARBA00023304"/>
    </source>
</evidence>
<evidence type="ECO:0000256" key="5">
    <source>
        <dbReference type="ARBA" id="ARBA00023014"/>
    </source>
</evidence>
<keyword evidence="6 10" id="KW-0456">Lyase</keyword>
<dbReference type="InterPro" id="IPR042096">
    <property type="entry name" value="Dihydro-acid_dehy_C"/>
</dbReference>
<keyword evidence="3" id="KW-0479">Metal-binding</keyword>
<dbReference type="Pfam" id="PF00920">
    <property type="entry name" value="ILVD_EDD_N"/>
    <property type="match status" value="1"/>
</dbReference>
<reference evidence="10 11" key="1">
    <citation type="submission" date="2019-02" db="EMBL/GenBank/DDBJ databases">
        <title>Closed genome of Sporomusa termitida DSM 4440.</title>
        <authorList>
            <person name="Poehlein A."/>
            <person name="Daniel R."/>
        </authorList>
    </citation>
    <scope>NUCLEOTIDE SEQUENCE [LARGE SCALE GENOMIC DNA]</scope>
    <source>
        <strain evidence="10 11">DSM 4440</strain>
    </source>
</reference>
<gene>
    <name evidence="10" type="primary">ilvD_4</name>
    <name evidence="10" type="ORF">SPTER_06440</name>
</gene>
<dbReference type="GO" id="GO:0051537">
    <property type="term" value="F:2 iron, 2 sulfur cluster binding"/>
    <property type="evidence" value="ECO:0007669"/>
    <property type="project" value="UniProtKB-KW"/>
</dbReference>
<evidence type="ECO:0000313" key="11">
    <source>
        <dbReference type="Proteomes" id="UP000320776"/>
    </source>
</evidence>
<dbReference type="GO" id="GO:0004160">
    <property type="term" value="F:dihydroxy-acid dehydratase activity"/>
    <property type="evidence" value="ECO:0007669"/>
    <property type="project" value="UniProtKB-EC"/>
</dbReference>
<organism evidence="10 11">
    <name type="scientific">Sporomusa termitida</name>
    <dbReference type="NCBI Taxonomy" id="2377"/>
    <lineage>
        <taxon>Bacteria</taxon>
        <taxon>Bacillati</taxon>
        <taxon>Bacillota</taxon>
        <taxon>Negativicutes</taxon>
        <taxon>Selenomonadales</taxon>
        <taxon>Sporomusaceae</taxon>
        <taxon>Sporomusa</taxon>
    </lineage>
</organism>
<comment type="similarity">
    <text evidence="1">Belongs to the IlvD/Edd family.</text>
</comment>
<dbReference type="OrthoDB" id="9807077at2"/>
<sequence length="578" mass="62080">MSCSCKRSRSQYLRTVNYQGDGLRAGMQWDDSDLGKMQILIDTVHGDSHPGSSHLGGLADEAKIGVYETQGKPAVYAVTDICDGIAMAHDGMNYSLASREIMSFMFEIHALASPYDGAIFMASCDKSVPAQLMTMLRLDMPAIHVCGGSMLSGPEYMSSEILYGAGDKYAKGNLSEQELMYYSRNCCPSAGACQFIGTASTMQCMAEALGLALPGNALAAAYTTHLTRFARRSGRQITENVQNSLIPRKFITKESFMNALMVHAALGGSTNALLHLPAIAREVGISIEQQEFDAVNREVPVLVSLKTGGQWPTDLFWYAGGVPALMRELKDILYLDAMTVTGKTVGENLEQLAAAGWFAEVNSYLTNYKISAGDIVKTRQKPVKPQGNIKILKGNLAPEGAVIKLSGVDEAIHNFIGTARVFDSEETAVADLLAGKIGPKTALFIRFEGPKGSGMPEMLRTTEALWNMPELASSVALFTDGRFSGATRGPAVGHIAPEGVAGGPIAYLEDDDLIKMDVAARTLDIVGIKGKPATPEAVAAILAERKKTKVFPVKETTPLLRLYKKLARTCTEGAGLEI</sequence>
<dbReference type="PANTHER" id="PTHR43661:SF3">
    <property type="entry name" value="D-XYLONATE DEHYDRATASE YAGF-RELATED"/>
    <property type="match status" value="1"/>
</dbReference>
<dbReference type="PANTHER" id="PTHR43661">
    <property type="entry name" value="D-XYLONATE DEHYDRATASE"/>
    <property type="match status" value="1"/>
</dbReference>
<dbReference type="SUPFAM" id="SSF143975">
    <property type="entry name" value="IlvD/EDD N-terminal domain-like"/>
    <property type="match status" value="1"/>
</dbReference>
<evidence type="ECO:0000313" key="10">
    <source>
        <dbReference type="EMBL" id="QDR79370.1"/>
    </source>
</evidence>
<evidence type="ECO:0000256" key="3">
    <source>
        <dbReference type="ARBA" id="ARBA00022723"/>
    </source>
</evidence>
<dbReference type="KEGG" id="sted:SPTER_06440"/>
<evidence type="ECO:0000256" key="4">
    <source>
        <dbReference type="ARBA" id="ARBA00023004"/>
    </source>
</evidence>
<keyword evidence="7" id="KW-0028">Amino-acid biosynthesis</keyword>
<evidence type="ECO:0000259" key="9">
    <source>
        <dbReference type="Pfam" id="PF24877"/>
    </source>
</evidence>
<dbReference type="Gene3D" id="3.50.30.80">
    <property type="entry name" value="IlvD/EDD C-terminal domain-like"/>
    <property type="match status" value="1"/>
</dbReference>
<keyword evidence="11" id="KW-1185">Reference proteome</keyword>
<evidence type="ECO:0000259" key="8">
    <source>
        <dbReference type="Pfam" id="PF00920"/>
    </source>
</evidence>
<feature type="domain" description="Dihydroxy-acid/6-phosphogluconate dehydratase C-terminal" evidence="9">
    <location>
        <begin position="374"/>
        <end position="574"/>
    </location>
</feature>
<dbReference type="Pfam" id="PF24877">
    <property type="entry name" value="ILV_EDD_C"/>
    <property type="match status" value="1"/>
</dbReference>
<evidence type="ECO:0000256" key="6">
    <source>
        <dbReference type="ARBA" id="ARBA00023239"/>
    </source>
</evidence>
<dbReference type="InterPro" id="IPR000581">
    <property type="entry name" value="ILV_EDD_N"/>
</dbReference>
<keyword evidence="2" id="KW-0001">2Fe-2S</keyword>
<protein>
    <submittedName>
        <fullName evidence="10">Dihydroxy-acid dehydratase</fullName>
        <ecNumber evidence="10">4.2.1.9</ecNumber>
    </submittedName>
</protein>
<dbReference type="GO" id="GO:0009082">
    <property type="term" value="P:branched-chain amino acid biosynthetic process"/>
    <property type="evidence" value="ECO:0007669"/>
    <property type="project" value="UniProtKB-KW"/>
</dbReference>
<dbReference type="RefSeq" id="WP_144349025.1">
    <property type="nucleotide sequence ID" value="NZ_CP036259.1"/>
</dbReference>
<keyword evidence="4" id="KW-0408">Iron</keyword>
<dbReference type="InterPro" id="IPR056740">
    <property type="entry name" value="ILV_EDD_C"/>
</dbReference>
<accession>A0A517DPT2</accession>
<dbReference type="FunFam" id="3.50.30.80:FF:000001">
    <property type="entry name" value="Dihydroxy-acid dehydratase"/>
    <property type="match status" value="1"/>
</dbReference>
<evidence type="ECO:0000256" key="2">
    <source>
        <dbReference type="ARBA" id="ARBA00022714"/>
    </source>
</evidence>
<dbReference type="InterPro" id="IPR020558">
    <property type="entry name" value="DiOHA_6PGluconate_deHydtase_CS"/>
</dbReference>
<dbReference type="PROSITE" id="PS00887">
    <property type="entry name" value="ILVD_EDD_2"/>
    <property type="match status" value="1"/>
</dbReference>
<evidence type="ECO:0000256" key="1">
    <source>
        <dbReference type="ARBA" id="ARBA00006486"/>
    </source>
</evidence>
<name>A0A517DPT2_9FIRM</name>
<proteinExistence type="inferred from homology"/>
<dbReference type="EC" id="4.2.1.9" evidence="10"/>
<dbReference type="Proteomes" id="UP000320776">
    <property type="component" value="Chromosome"/>
</dbReference>
<keyword evidence="7" id="KW-0100">Branched-chain amino acid biosynthesis</keyword>
<feature type="domain" description="Dihydroxy-acid/6-phosphogluconate dehydratase N-terminal" evidence="8">
    <location>
        <begin position="36"/>
        <end position="348"/>
    </location>
</feature>
<dbReference type="GO" id="GO:0005829">
    <property type="term" value="C:cytosol"/>
    <property type="evidence" value="ECO:0007669"/>
    <property type="project" value="TreeGrafter"/>
</dbReference>
<dbReference type="AlphaFoldDB" id="A0A517DPT2"/>